<feature type="domain" description="Zn(2)-C6 fungal-type" evidence="4">
    <location>
        <begin position="21"/>
        <end position="50"/>
    </location>
</feature>
<organism evidence="5 6">
    <name type="scientific">Planoprotostelium fungivorum</name>
    <dbReference type="NCBI Taxonomy" id="1890364"/>
    <lineage>
        <taxon>Eukaryota</taxon>
        <taxon>Amoebozoa</taxon>
        <taxon>Evosea</taxon>
        <taxon>Variosea</taxon>
        <taxon>Cavosteliida</taxon>
        <taxon>Cavosteliaceae</taxon>
        <taxon>Planoprotostelium</taxon>
    </lineage>
</organism>
<gene>
    <name evidence="5" type="ORF">PROFUN_02922</name>
</gene>
<evidence type="ECO:0000259" key="4">
    <source>
        <dbReference type="PROSITE" id="PS00463"/>
    </source>
</evidence>
<dbReference type="PANTHER" id="PTHR47659:SF7">
    <property type="entry name" value="FUNGAL TRANSCRIPTIONAL REGULATORY PROTEIN, N-TERMINAL DOMAIN-CONTAINING PROTEIN"/>
    <property type="match status" value="1"/>
</dbReference>
<protein>
    <submittedName>
        <fullName evidence="5">Transcriptional regulator Regulator of drug sensitivity (RDS2)</fullName>
    </submittedName>
</protein>
<dbReference type="Proteomes" id="UP000241769">
    <property type="component" value="Unassembled WGS sequence"/>
</dbReference>
<feature type="region of interest" description="Disordered" evidence="3">
    <location>
        <begin position="51"/>
        <end position="109"/>
    </location>
</feature>
<accession>A0A2P6NS20</accession>
<dbReference type="PANTHER" id="PTHR47659">
    <property type="entry name" value="ZN(II)2CYS6 TRANSCRIPTION FACTOR (EUROFUNG)-RELATED"/>
    <property type="match status" value="1"/>
</dbReference>
<dbReference type="InterPro" id="IPR001138">
    <property type="entry name" value="Zn2Cys6_DnaBD"/>
</dbReference>
<evidence type="ECO:0000313" key="6">
    <source>
        <dbReference type="Proteomes" id="UP000241769"/>
    </source>
</evidence>
<dbReference type="PROSITE" id="PS00463">
    <property type="entry name" value="ZN2_CY6_FUNGAL_1"/>
    <property type="match status" value="1"/>
</dbReference>
<evidence type="ECO:0000256" key="1">
    <source>
        <dbReference type="ARBA" id="ARBA00022723"/>
    </source>
</evidence>
<dbReference type="OrthoDB" id="2538135at2759"/>
<dbReference type="GO" id="GO:0008270">
    <property type="term" value="F:zinc ion binding"/>
    <property type="evidence" value="ECO:0007669"/>
    <property type="project" value="InterPro"/>
</dbReference>
<name>A0A2P6NS20_9EUKA</name>
<dbReference type="GO" id="GO:0000981">
    <property type="term" value="F:DNA-binding transcription factor activity, RNA polymerase II-specific"/>
    <property type="evidence" value="ECO:0007669"/>
    <property type="project" value="InterPro"/>
</dbReference>
<evidence type="ECO:0000256" key="2">
    <source>
        <dbReference type="ARBA" id="ARBA00023242"/>
    </source>
</evidence>
<proteinExistence type="predicted"/>
<reference evidence="5 6" key="1">
    <citation type="journal article" date="2018" name="Genome Biol. Evol.">
        <title>Multiple Roots of Fruiting Body Formation in Amoebozoa.</title>
        <authorList>
            <person name="Hillmann F."/>
            <person name="Forbes G."/>
            <person name="Novohradska S."/>
            <person name="Ferling I."/>
            <person name="Riege K."/>
            <person name="Groth M."/>
            <person name="Westermann M."/>
            <person name="Marz M."/>
            <person name="Spaller T."/>
            <person name="Winckler T."/>
            <person name="Schaap P."/>
            <person name="Glockner G."/>
        </authorList>
    </citation>
    <scope>NUCLEOTIDE SEQUENCE [LARGE SCALE GENOMIC DNA]</scope>
    <source>
        <strain evidence="5 6">Jena</strain>
    </source>
</reference>
<keyword evidence="1" id="KW-0479">Metal-binding</keyword>
<sequence length="348" mass="39526">MSNEQIIYNRNFVPRVRALRACKPCSDSHLSCDNQRPCKRCCFKGIPEQCQDNQPKRRKRSDSAHQSAADSPRLHESSPILVQDANSNSPTERNLVHYSPDEPSSSDISSEIDPLWDLLLGPLEDTPEISSNEIPFCWPGESQKLVNALSKIMLDRGWFGHQEMKAYLTAERNSVIAARALEETFSEEKKQMLSVEKQCLIKSRIISIEQSQVPTILRIREFIFPPTLNVSGGVLLHANEAFRKLTGYEDELNNDGLAFINSFHYPNQTSIHAATWDTYERYPTKKMEPKMVPVYLRMWKKNASLSTLTLFEEEYVAGTLCVCTKTNSAGCVIYVEMSFLPSPEVLIT</sequence>
<keyword evidence="2" id="KW-0539">Nucleus</keyword>
<evidence type="ECO:0000313" key="5">
    <source>
        <dbReference type="EMBL" id="PRP86773.1"/>
    </source>
</evidence>
<dbReference type="InParanoid" id="A0A2P6NS20"/>
<dbReference type="EMBL" id="MDYQ01000027">
    <property type="protein sequence ID" value="PRP86773.1"/>
    <property type="molecule type" value="Genomic_DNA"/>
</dbReference>
<keyword evidence="6" id="KW-1185">Reference proteome</keyword>
<comment type="caution">
    <text evidence="5">The sequence shown here is derived from an EMBL/GenBank/DDBJ whole genome shotgun (WGS) entry which is preliminary data.</text>
</comment>
<dbReference type="AlphaFoldDB" id="A0A2P6NS20"/>
<dbReference type="InterPro" id="IPR050335">
    <property type="entry name" value="ERT1_acuK_gluconeogen_tf"/>
</dbReference>
<evidence type="ECO:0000256" key="3">
    <source>
        <dbReference type="SAM" id="MobiDB-lite"/>
    </source>
</evidence>